<dbReference type="OrthoDB" id="272245at2759"/>
<dbReference type="AlphaFoldDB" id="A0A8K0UWS1"/>
<dbReference type="GO" id="GO:0016075">
    <property type="term" value="P:rRNA catabolic process"/>
    <property type="evidence" value="ECO:0007669"/>
    <property type="project" value="TreeGrafter"/>
</dbReference>
<evidence type="ECO:0000313" key="8">
    <source>
        <dbReference type="EMBL" id="KAH8105385.1"/>
    </source>
</evidence>
<evidence type="ECO:0000256" key="6">
    <source>
        <dbReference type="ARBA" id="ARBA00042523"/>
    </source>
</evidence>
<comment type="subcellular location">
    <subcellularLocation>
        <location evidence="1">Cytoplasm</location>
    </subcellularLocation>
    <subcellularLocation>
        <location evidence="2">Nucleus</location>
        <location evidence="2">Nucleolus</location>
    </subcellularLocation>
</comment>
<evidence type="ECO:0000313" key="9">
    <source>
        <dbReference type="Proteomes" id="UP000813824"/>
    </source>
</evidence>
<dbReference type="InterPro" id="IPR036345">
    <property type="entry name" value="ExoRNase_PH_dom2_sf"/>
</dbReference>
<comment type="similarity">
    <text evidence="3">Belongs to the RNase PH family.</text>
</comment>
<keyword evidence="5" id="KW-0271">Exosome</keyword>
<dbReference type="GO" id="GO:0034476">
    <property type="term" value="P:U5 snRNA 3'-end processing"/>
    <property type="evidence" value="ECO:0007669"/>
    <property type="project" value="TreeGrafter"/>
</dbReference>
<evidence type="ECO:0000259" key="7">
    <source>
        <dbReference type="Pfam" id="PF01138"/>
    </source>
</evidence>
<dbReference type="GO" id="GO:0071028">
    <property type="term" value="P:nuclear mRNA surveillance"/>
    <property type="evidence" value="ECO:0007669"/>
    <property type="project" value="TreeGrafter"/>
</dbReference>
<dbReference type="SUPFAM" id="SSF55666">
    <property type="entry name" value="Ribonuclease PH domain 2-like"/>
    <property type="match status" value="1"/>
</dbReference>
<dbReference type="PANTHER" id="PTHR11097:SF8">
    <property type="entry name" value="EXOSOME COMPLEX COMPONENT RRP42"/>
    <property type="match status" value="1"/>
</dbReference>
<dbReference type="InterPro" id="IPR001247">
    <property type="entry name" value="ExoRNase_PH_dom1"/>
</dbReference>
<keyword evidence="9" id="KW-1185">Reference proteome</keyword>
<comment type="caution">
    <text evidence="8">The sequence shown here is derived from an EMBL/GenBank/DDBJ whole genome shotgun (WGS) entry which is preliminary data.</text>
</comment>
<keyword evidence="4" id="KW-0963">Cytoplasm</keyword>
<dbReference type="EMBL" id="JAEVFJ010000004">
    <property type="protein sequence ID" value="KAH8105385.1"/>
    <property type="molecule type" value="Genomic_DNA"/>
</dbReference>
<keyword evidence="8" id="KW-0689">Ribosomal protein</keyword>
<feature type="domain" description="Exoribonuclease phosphorolytic" evidence="7">
    <location>
        <begin position="34"/>
        <end position="177"/>
    </location>
</feature>
<dbReference type="InterPro" id="IPR027408">
    <property type="entry name" value="PNPase/RNase_PH_dom_sf"/>
</dbReference>
<dbReference type="GO" id="GO:0035925">
    <property type="term" value="F:mRNA 3'-UTR AU-rich region binding"/>
    <property type="evidence" value="ECO:0007669"/>
    <property type="project" value="TreeGrafter"/>
</dbReference>
<reference evidence="8" key="1">
    <citation type="journal article" date="2021" name="New Phytol.">
        <title>Evolutionary innovations through gain and loss of genes in the ectomycorrhizal Boletales.</title>
        <authorList>
            <person name="Wu G."/>
            <person name="Miyauchi S."/>
            <person name="Morin E."/>
            <person name="Kuo A."/>
            <person name="Drula E."/>
            <person name="Varga T."/>
            <person name="Kohler A."/>
            <person name="Feng B."/>
            <person name="Cao Y."/>
            <person name="Lipzen A."/>
            <person name="Daum C."/>
            <person name="Hundley H."/>
            <person name="Pangilinan J."/>
            <person name="Johnson J."/>
            <person name="Barry K."/>
            <person name="LaButti K."/>
            <person name="Ng V."/>
            <person name="Ahrendt S."/>
            <person name="Min B."/>
            <person name="Choi I.G."/>
            <person name="Park H."/>
            <person name="Plett J.M."/>
            <person name="Magnuson J."/>
            <person name="Spatafora J.W."/>
            <person name="Nagy L.G."/>
            <person name="Henrissat B."/>
            <person name="Grigoriev I.V."/>
            <person name="Yang Z.L."/>
            <person name="Xu J."/>
            <person name="Martin F.M."/>
        </authorList>
    </citation>
    <scope>NUCLEOTIDE SEQUENCE</scope>
    <source>
        <strain evidence="8">KKN 215</strain>
    </source>
</reference>
<name>A0A8K0UWS1_9AGAR</name>
<dbReference type="Gene3D" id="3.30.230.70">
    <property type="entry name" value="GHMP Kinase, N-terminal domain"/>
    <property type="match status" value="1"/>
</dbReference>
<dbReference type="GO" id="GO:0000467">
    <property type="term" value="P:exonucleolytic trimming to generate mature 3'-end of 5.8S rRNA from tricistronic rRNA transcript (SSU-rRNA, 5.8S rRNA, LSU-rRNA)"/>
    <property type="evidence" value="ECO:0007669"/>
    <property type="project" value="TreeGrafter"/>
</dbReference>
<dbReference type="GO" id="GO:0005730">
    <property type="term" value="C:nucleolus"/>
    <property type="evidence" value="ECO:0007669"/>
    <property type="project" value="UniProtKB-SubCell"/>
</dbReference>
<dbReference type="GO" id="GO:0071035">
    <property type="term" value="P:nuclear polyadenylation-dependent rRNA catabolic process"/>
    <property type="evidence" value="ECO:0007669"/>
    <property type="project" value="TreeGrafter"/>
</dbReference>
<dbReference type="GO" id="GO:0000177">
    <property type="term" value="C:cytoplasmic exosome (RNase complex)"/>
    <property type="evidence" value="ECO:0007669"/>
    <property type="project" value="TreeGrafter"/>
</dbReference>
<dbReference type="InterPro" id="IPR020568">
    <property type="entry name" value="Ribosomal_Su5_D2-typ_SF"/>
</dbReference>
<sequence length="339" mass="36734">MSALISISKAEKSYIQSALEATPPLREDGRSLYDFRSVLLATGVAPLANGSARLNIGKSPEEGGGGTEVLAATKLEVETVDGADAVDGGRIVCTVACSPAAYPHLSPNALDDLQHDYTTTLHQVISHPSLHPKNLGILRGKKAWLLNLDLVVLSDAGNVYDALFMAARAAMWDTKVPATRAVQYTAKGGNAKKPADEIEKMETEGDAPSGFDTRQIPSATDFDLPDYWDEGEVLSGRDMWPLCVTLNIHSSAYFLDASLKEEAAAPLKLIVAFAFPSTSPPRVQAVRLLGPGDVPHTRLKSLVSEAGKYAQEMYNALEVKLRDEDFRRNQKARNRFAQR</sequence>
<dbReference type="SUPFAM" id="SSF54211">
    <property type="entry name" value="Ribosomal protein S5 domain 2-like"/>
    <property type="match status" value="1"/>
</dbReference>
<dbReference type="Proteomes" id="UP000813824">
    <property type="component" value="Unassembled WGS sequence"/>
</dbReference>
<organism evidence="8 9">
    <name type="scientific">Cristinia sonorae</name>
    <dbReference type="NCBI Taxonomy" id="1940300"/>
    <lineage>
        <taxon>Eukaryota</taxon>
        <taxon>Fungi</taxon>
        <taxon>Dikarya</taxon>
        <taxon>Basidiomycota</taxon>
        <taxon>Agaricomycotina</taxon>
        <taxon>Agaricomycetes</taxon>
        <taxon>Agaricomycetidae</taxon>
        <taxon>Agaricales</taxon>
        <taxon>Pleurotineae</taxon>
        <taxon>Stephanosporaceae</taxon>
        <taxon>Cristinia</taxon>
    </lineage>
</organism>
<dbReference type="GO" id="GO:0000176">
    <property type="term" value="C:nuclear exosome (RNase complex)"/>
    <property type="evidence" value="ECO:0007669"/>
    <property type="project" value="TreeGrafter"/>
</dbReference>
<evidence type="ECO:0000256" key="4">
    <source>
        <dbReference type="ARBA" id="ARBA00022490"/>
    </source>
</evidence>
<evidence type="ECO:0000256" key="5">
    <source>
        <dbReference type="ARBA" id="ARBA00022835"/>
    </source>
</evidence>
<dbReference type="Pfam" id="PF01138">
    <property type="entry name" value="RNase_PH"/>
    <property type="match status" value="1"/>
</dbReference>
<dbReference type="InterPro" id="IPR050590">
    <property type="entry name" value="Exosome_comp_Rrp42_subfam"/>
</dbReference>
<evidence type="ECO:0000256" key="3">
    <source>
        <dbReference type="ARBA" id="ARBA00006678"/>
    </source>
</evidence>
<evidence type="ECO:0000256" key="2">
    <source>
        <dbReference type="ARBA" id="ARBA00004604"/>
    </source>
</evidence>
<dbReference type="GO" id="GO:0034473">
    <property type="term" value="P:U1 snRNA 3'-end processing"/>
    <property type="evidence" value="ECO:0007669"/>
    <property type="project" value="TreeGrafter"/>
</dbReference>
<dbReference type="PANTHER" id="PTHR11097">
    <property type="entry name" value="EXOSOME COMPLEX EXONUCLEASE RIBOSOMAL RNA PROCESSING PROTEIN"/>
    <property type="match status" value="1"/>
</dbReference>
<dbReference type="GO" id="GO:0034475">
    <property type="term" value="P:U4 snRNA 3'-end processing"/>
    <property type="evidence" value="ECO:0007669"/>
    <property type="project" value="TreeGrafter"/>
</dbReference>
<dbReference type="GO" id="GO:0005840">
    <property type="term" value="C:ribosome"/>
    <property type="evidence" value="ECO:0007669"/>
    <property type="project" value="UniProtKB-KW"/>
</dbReference>
<evidence type="ECO:0000256" key="1">
    <source>
        <dbReference type="ARBA" id="ARBA00004496"/>
    </source>
</evidence>
<gene>
    <name evidence="8" type="ORF">BXZ70DRAFT_522694</name>
</gene>
<accession>A0A8K0UWS1</accession>
<proteinExistence type="inferred from homology"/>
<dbReference type="GO" id="GO:0071038">
    <property type="term" value="P:TRAMP-dependent tRNA surveillance pathway"/>
    <property type="evidence" value="ECO:0007669"/>
    <property type="project" value="TreeGrafter"/>
</dbReference>
<keyword evidence="8" id="KW-0687">Ribonucleoprotein</keyword>
<protein>
    <recommendedName>
        <fullName evidence="6">Ribosomal RNA-processing protein 42</fullName>
    </recommendedName>
</protein>